<evidence type="ECO:0000256" key="9">
    <source>
        <dbReference type="PIRSR" id="PIRSR634016-1"/>
    </source>
</evidence>
<organism evidence="16 17">
    <name type="scientific">Candidatus Microsaccharimonas sossegonensis</name>
    <dbReference type="NCBI Taxonomy" id="2506948"/>
    <lineage>
        <taxon>Bacteria</taxon>
        <taxon>Candidatus Saccharimonadota</taxon>
        <taxon>Candidatus Saccharimonadia</taxon>
        <taxon>Candidatus Saccharimonadales</taxon>
        <taxon>Candidatus Saccharimonadaceae</taxon>
        <taxon>Candidatus Microsaccharimonas</taxon>
    </lineage>
</organism>
<sequence>MQTVARLINTFVPKHYQLSITLDRINRTFDGTVTINGASVVGAKNIVLHSKDLAISSVTFDGKQADFMLNNNDQALTITHSDMTDGTHIVTIGFSGEITDGMHGLYPCYYEHDGVKKELLATQFESHHAREVFPCIDEPEAKATFDVTITTEQNVVVLGNMPIKNQRHEDGMLVTQFETTPRMSSYLLAWVVGELQKKSTKTASGVEVNIYATPAQTPESLDFALDIATRGIEFFDAYFDVPYPLPKSDHVALPDFSSGAMENWGLITYREIALLNDPKTGSLQTRQQAALTITHELSHQWFGNLVTMKWWNDLWLNESFANMMEYVCVDALEPQWHIWLDQVTYEVVQALRRDSLDGVQAIRTEVNHPDEISTIFDPSIVYAKGGRLLRMLQSYIGDAVLQTGLKTYFKKFAYQNTDANDLWECLSEASGQDIGLLMNSWISQSGYPVLNVSQDGDLVHLSQEQFFIGPHEPSEKIWPIPLGASEQNFPRLMTEKELTLTRSSELPLVMNHESTAHFITHYTPSLLAELVRALPTLSDTDRLKLLNEQVLLAQASRLSSAELIPLLWQYKNESVEAVWDIMLVALNELKKFVETDEILENKLRAFAANLAEEQFQRLGWDPKKGETEADTKLRSIVVGLMLYSERADILEKARNIYDSTTLEAIDPNLRVIIIGSVVRYAKDQSIINHLLKAHQMTSSSELKEDIASAITSTRDPESIDRLLGLLKDATIVRPQDFMRWFVWLLRNRHARNETWRWGRDNWSWMEETFGGDKSYDSFPRYVAMCLITAKQLEEYKQFFDPLKKQVALKRNIELGMLELSSKIAHIARDQAAVRNALLEL</sequence>
<comment type="caution">
    <text evidence="16">The sequence shown here is derived from an EMBL/GenBank/DDBJ whole genome shotgun (WGS) entry which is preliminary data.</text>
</comment>
<dbReference type="InterPro" id="IPR024571">
    <property type="entry name" value="ERAP1-like_C_dom"/>
</dbReference>
<keyword evidence="17" id="KW-1185">Reference proteome</keyword>
<evidence type="ECO:0000256" key="7">
    <source>
        <dbReference type="ARBA" id="ARBA00022833"/>
    </source>
</evidence>
<dbReference type="GO" id="GO:0070006">
    <property type="term" value="F:metalloaminopeptidase activity"/>
    <property type="evidence" value="ECO:0007669"/>
    <property type="project" value="TreeGrafter"/>
</dbReference>
<dbReference type="GO" id="GO:0043171">
    <property type="term" value="P:peptide catabolic process"/>
    <property type="evidence" value="ECO:0007669"/>
    <property type="project" value="TreeGrafter"/>
</dbReference>
<dbReference type="InterPro" id="IPR027268">
    <property type="entry name" value="Peptidase_M4/M1_CTD_sf"/>
</dbReference>
<dbReference type="Gene3D" id="1.25.50.20">
    <property type="match status" value="1"/>
</dbReference>
<dbReference type="SUPFAM" id="SSF55486">
    <property type="entry name" value="Metalloproteases ('zincins'), catalytic domain"/>
    <property type="match status" value="1"/>
</dbReference>
<name>A0A4Q0AI25_9BACT</name>
<evidence type="ECO:0000313" key="17">
    <source>
        <dbReference type="Proteomes" id="UP000289257"/>
    </source>
</evidence>
<evidence type="ECO:0000256" key="1">
    <source>
        <dbReference type="ARBA" id="ARBA00000098"/>
    </source>
</evidence>
<dbReference type="PANTHER" id="PTHR11533:SF174">
    <property type="entry name" value="PUROMYCIN-SENSITIVE AMINOPEPTIDASE-RELATED"/>
    <property type="match status" value="1"/>
</dbReference>
<feature type="binding site" evidence="10">
    <location>
        <position position="295"/>
    </location>
    <ligand>
        <name>Zn(2+)</name>
        <dbReference type="ChEBI" id="CHEBI:29105"/>
        <note>catalytic</note>
    </ligand>
</feature>
<evidence type="ECO:0000256" key="8">
    <source>
        <dbReference type="ARBA" id="ARBA00023049"/>
    </source>
</evidence>
<dbReference type="AlphaFoldDB" id="A0A4Q0AI25"/>
<dbReference type="GO" id="GO:0006508">
    <property type="term" value="P:proteolysis"/>
    <property type="evidence" value="ECO:0007669"/>
    <property type="project" value="UniProtKB-KW"/>
</dbReference>
<dbReference type="Gene3D" id="2.60.40.1910">
    <property type="match status" value="1"/>
</dbReference>
<dbReference type="InterPro" id="IPR034016">
    <property type="entry name" value="M1_APN-typ"/>
</dbReference>
<dbReference type="Gene3D" id="2.60.40.1730">
    <property type="entry name" value="tricorn interacting facor f3 domain"/>
    <property type="match status" value="1"/>
</dbReference>
<evidence type="ECO:0000256" key="3">
    <source>
        <dbReference type="ARBA" id="ARBA00022438"/>
    </source>
</evidence>
<evidence type="ECO:0000256" key="2">
    <source>
        <dbReference type="ARBA" id="ARBA00010136"/>
    </source>
</evidence>
<evidence type="ECO:0000256" key="5">
    <source>
        <dbReference type="ARBA" id="ARBA00022723"/>
    </source>
</evidence>
<dbReference type="GO" id="GO:0042277">
    <property type="term" value="F:peptide binding"/>
    <property type="evidence" value="ECO:0007669"/>
    <property type="project" value="TreeGrafter"/>
</dbReference>
<feature type="domain" description="Aminopeptidase N-like N-terminal" evidence="15">
    <location>
        <begin position="12"/>
        <end position="187"/>
    </location>
</feature>
<proteinExistence type="inferred from homology"/>
<dbReference type="PRINTS" id="PR00756">
    <property type="entry name" value="ALADIPTASE"/>
</dbReference>
<comment type="cofactor">
    <cofactor evidence="10 12">
        <name>Zn(2+)</name>
        <dbReference type="ChEBI" id="CHEBI:29105"/>
    </cofactor>
    <text evidence="10 12">Binds 1 zinc ion per subunit.</text>
</comment>
<dbReference type="Pfam" id="PF17900">
    <property type="entry name" value="Peptidase_M1_N"/>
    <property type="match status" value="1"/>
</dbReference>
<keyword evidence="4 12" id="KW-0645">Protease</keyword>
<feature type="domain" description="ERAP1-like C-terminal" evidence="14">
    <location>
        <begin position="509"/>
        <end position="812"/>
    </location>
</feature>
<dbReference type="InterPro" id="IPR001930">
    <property type="entry name" value="Peptidase_M1"/>
</dbReference>
<dbReference type="GO" id="GO:0016285">
    <property type="term" value="F:alanyl aminopeptidase activity"/>
    <property type="evidence" value="ECO:0007669"/>
    <property type="project" value="UniProtKB-EC"/>
</dbReference>
<dbReference type="EMBL" id="SCKX01000001">
    <property type="protein sequence ID" value="RWZ78842.1"/>
    <property type="molecule type" value="Genomic_DNA"/>
</dbReference>
<dbReference type="Pfam" id="PF11838">
    <property type="entry name" value="ERAP1_C"/>
    <property type="match status" value="1"/>
</dbReference>
<evidence type="ECO:0000256" key="12">
    <source>
        <dbReference type="RuleBase" id="RU364040"/>
    </source>
</evidence>
<dbReference type="CDD" id="cd09601">
    <property type="entry name" value="M1_APN-Q_like"/>
    <property type="match status" value="1"/>
</dbReference>
<comment type="similarity">
    <text evidence="2 12">Belongs to the peptidase M1 family.</text>
</comment>
<evidence type="ECO:0000256" key="11">
    <source>
        <dbReference type="PIRSR" id="PIRSR634016-4"/>
    </source>
</evidence>
<feature type="active site" description="Proton acceptor" evidence="9">
    <location>
        <position position="296"/>
    </location>
</feature>
<comment type="catalytic activity">
    <reaction evidence="1">
        <text>Release of an N-terminal amino acid, Xaa-|-Yaa- from a peptide, amide or arylamide. Xaa is preferably Ala, but may be most amino acids including Pro (slow action). When a terminal hydrophobic residue is followed by a prolyl residue, the two may be released as an intact Xaa-Pro dipeptide.</text>
        <dbReference type="EC" id="3.4.11.2"/>
    </reaction>
</comment>
<evidence type="ECO:0000256" key="10">
    <source>
        <dbReference type="PIRSR" id="PIRSR634016-3"/>
    </source>
</evidence>
<feature type="binding site" evidence="10">
    <location>
        <position position="318"/>
    </location>
    <ligand>
        <name>Zn(2+)</name>
        <dbReference type="ChEBI" id="CHEBI:29105"/>
        <note>catalytic</note>
    </ligand>
</feature>
<feature type="domain" description="Peptidase M1 membrane alanine aminopeptidase" evidence="13">
    <location>
        <begin position="223"/>
        <end position="441"/>
    </location>
</feature>
<dbReference type="Proteomes" id="UP000289257">
    <property type="component" value="Unassembled WGS sequence"/>
</dbReference>
<evidence type="ECO:0000259" key="15">
    <source>
        <dbReference type="Pfam" id="PF17900"/>
    </source>
</evidence>
<accession>A0A4Q0AI25</accession>
<keyword evidence="6 12" id="KW-0378">Hydrolase</keyword>
<protein>
    <recommendedName>
        <fullName evidence="12">Aminopeptidase</fullName>
        <ecNumber evidence="12">3.4.11.-</ecNumber>
    </recommendedName>
</protein>
<keyword evidence="7 10" id="KW-0862">Zinc</keyword>
<dbReference type="Gene3D" id="1.10.390.10">
    <property type="entry name" value="Neutral Protease Domain 2"/>
    <property type="match status" value="1"/>
</dbReference>
<dbReference type="InterPro" id="IPR045357">
    <property type="entry name" value="Aminopeptidase_N-like_N"/>
</dbReference>
<dbReference type="InterPro" id="IPR050344">
    <property type="entry name" value="Peptidase_M1_aminopeptidases"/>
</dbReference>
<evidence type="ECO:0000313" key="16">
    <source>
        <dbReference type="EMBL" id="RWZ78842.1"/>
    </source>
</evidence>
<dbReference type="EC" id="3.4.11.-" evidence="12"/>
<dbReference type="PANTHER" id="PTHR11533">
    <property type="entry name" value="PROTEASE M1 ZINC METALLOPROTEASE"/>
    <property type="match status" value="1"/>
</dbReference>
<dbReference type="GO" id="GO:0008270">
    <property type="term" value="F:zinc ion binding"/>
    <property type="evidence" value="ECO:0007669"/>
    <property type="project" value="UniProtKB-UniRule"/>
</dbReference>
<dbReference type="InterPro" id="IPR042097">
    <property type="entry name" value="Aminopeptidase_N-like_N_sf"/>
</dbReference>
<reference evidence="16" key="1">
    <citation type="submission" date="2019-01" db="EMBL/GenBank/DDBJ databases">
        <title>Genomic signatures and co-occurrence patterns of the ultra-small Saccharimodia (Patescibacteria phylum) suggest a symbiotic lifestyle.</title>
        <authorList>
            <person name="Lemos L."/>
            <person name="Medeiros J."/>
            <person name="Andreote F."/>
            <person name="Fernandes G."/>
            <person name="Varani A."/>
            <person name="Oliveira G."/>
            <person name="Pylro V."/>
        </authorList>
    </citation>
    <scope>NUCLEOTIDE SEQUENCE [LARGE SCALE GENOMIC DNA]</scope>
    <source>
        <strain evidence="16">AMD02</strain>
    </source>
</reference>
<dbReference type="GO" id="GO:0016020">
    <property type="term" value="C:membrane"/>
    <property type="evidence" value="ECO:0007669"/>
    <property type="project" value="TreeGrafter"/>
</dbReference>
<gene>
    <name evidence="16" type="ORF">EOT05_03805</name>
</gene>
<dbReference type="FunFam" id="1.10.390.10:FF:000001">
    <property type="entry name" value="Aminopeptidase"/>
    <property type="match status" value="1"/>
</dbReference>
<evidence type="ECO:0000256" key="6">
    <source>
        <dbReference type="ARBA" id="ARBA00022801"/>
    </source>
</evidence>
<dbReference type="SUPFAM" id="SSF63737">
    <property type="entry name" value="Leukotriene A4 hydrolase N-terminal domain"/>
    <property type="match status" value="1"/>
</dbReference>
<dbReference type="InterPro" id="IPR014782">
    <property type="entry name" value="Peptidase_M1_dom"/>
</dbReference>
<dbReference type="GO" id="GO:0005615">
    <property type="term" value="C:extracellular space"/>
    <property type="evidence" value="ECO:0007669"/>
    <property type="project" value="TreeGrafter"/>
</dbReference>
<evidence type="ECO:0000256" key="4">
    <source>
        <dbReference type="ARBA" id="ARBA00022670"/>
    </source>
</evidence>
<keyword evidence="3 12" id="KW-0031">Aminopeptidase</keyword>
<feature type="site" description="Transition state stabilizer" evidence="11">
    <location>
        <position position="382"/>
    </location>
</feature>
<evidence type="ECO:0000259" key="14">
    <source>
        <dbReference type="Pfam" id="PF11838"/>
    </source>
</evidence>
<keyword evidence="5 10" id="KW-0479">Metal-binding</keyword>
<dbReference type="Pfam" id="PF01433">
    <property type="entry name" value="Peptidase_M1"/>
    <property type="match status" value="1"/>
</dbReference>
<dbReference type="GO" id="GO:0005737">
    <property type="term" value="C:cytoplasm"/>
    <property type="evidence" value="ECO:0007669"/>
    <property type="project" value="TreeGrafter"/>
</dbReference>
<evidence type="ECO:0000259" key="13">
    <source>
        <dbReference type="Pfam" id="PF01433"/>
    </source>
</evidence>
<keyword evidence="8 12" id="KW-0482">Metalloprotease</keyword>
<feature type="binding site" evidence="10">
    <location>
        <position position="299"/>
    </location>
    <ligand>
        <name>Zn(2+)</name>
        <dbReference type="ChEBI" id="CHEBI:29105"/>
        <note>catalytic</note>
    </ligand>
</feature>